<dbReference type="Gene3D" id="3.30.465.10">
    <property type="match status" value="1"/>
</dbReference>
<dbReference type="InterPro" id="IPR050416">
    <property type="entry name" value="FAD-linked_Oxidoreductase"/>
</dbReference>
<dbReference type="GO" id="GO:0071949">
    <property type="term" value="F:FAD binding"/>
    <property type="evidence" value="ECO:0007669"/>
    <property type="project" value="InterPro"/>
</dbReference>
<dbReference type="SUPFAM" id="SSF56176">
    <property type="entry name" value="FAD-binding/transporter-associated domain-like"/>
    <property type="match status" value="1"/>
</dbReference>
<keyword evidence="4" id="KW-0560">Oxidoreductase</keyword>
<dbReference type="GO" id="GO:0016491">
    <property type="term" value="F:oxidoreductase activity"/>
    <property type="evidence" value="ECO:0007669"/>
    <property type="project" value="UniProtKB-KW"/>
</dbReference>
<gene>
    <name evidence="6" type="ORF">BN1723_005128</name>
</gene>
<dbReference type="AlphaFoldDB" id="A0A0G4N4Z7"/>
<dbReference type="Pfam" id="PF08031">
    <property type="entry name" value="BBE"/>
    <property type="match status" value="1"/>
</dbReference>
<organism evidence="6 7">
    <name type="scientific">Verticillium longisporum</name>
    <name type="common">Verticillium dahliae var. longisporum</name>
    <dbReference type="NCBI Taxonomy" id="100787"/>
    <lineage>
        <taxon>Eukaryota</taxon>
        <taxon>Fungi</taxon>
        <taxon>Dikarya</taxon>
        <taxon>Ascomycota</taxon>
        <taxon>Pezizomycotina</taxon>
        <taxon>Sordariomycetes</taxon>
        <taxon>Hypocreomycetidae</taxon>
        <taxon>Glomerellales</taxon>
        <taxon>Plectosphaerellaceae</taxon>
        <taxon>Verticillium</taxon>
    </lineage>
</organism>
<dbReference type="PANTHER" id="PTHR42973:SF8">
    <property type="entry name" value="FAD-BINDING PCMH-TYPE DOMAIN-CONTAINING PROTEIN"/>
    <property type="match status" value="1"/>
</dbReference>
<dbReference type="InterPro" id="IPR016169">
    <property type="entry name" value="FAD-bd_PCMH_sub2"/>
</dbReference>
<sequence>MYVDHHNTTVAMKASILSLFCILWGLAAGASIPRYFEKQAITRRDLTAKQIREELGLRISNTTLIFGPEACRFEKATSRWTDSSKPDVQVVIEPGTESDVATIVQYCNANSIDFLALNGGHGVAASLSTFSGIQISMRQLNNITIQPGGKSAWFGGGTLVGPVIHHLWDKGFVTTTGGCECVGMLGAGLGGGHGRYEGLYGMISDNMLQLNVVLANGSTIRINTTSHSDLLWGMKGAGHNFGIVTSYEMNIFPRGPDTWHYHNYIWRGEQLEAVFNALNHFHGNGSTPIDMAFNVGTFMIDASVSSEEPVLSWTFAYRGTSEEAEKHLAPMNAIEAAYEEFGDVPYSQIAHAQGTGMSDPICQHDGVHISSTAGLQVYNLTAERLIYEGFRKRAIEDPDLAAVTGIMHEGYATAGVEAIDSASSAYPFRADRHLMFFNAAVTDRDSALEERARVWAAEVSDQWNAGQPGRTGNVYLNYATSFETLEERYGHESWRIERLRGLKAQYDPNNRFRFYNPIVVE</sequence>
<dbReference type="InterPro" id="IPR012951">
    <property type="entry name" value="BBE"/>
</dbReference>
<evidence type="ECO:0000313" key="7">
    <source>
        <dbReference type="Proteomes" id="UP000045706"/>
    </source>
</evidence>
<dbReference type="EMBL" id="CVQI01032496">
    <property type="protein sequence ID" value="CRK41424.1"/>
    <property type="molecule type" value="Genomic_DNA"/>
</dbReference>
<dbReference type="Proteomes" id="UP000045706">
    <property type="component" value="Unassembled WGS sequence"/>
</dbReference>
<evidence type="ECO:0000259" key="5">
    <source>
        <dbReference type="PROSITE" id="PS51387"/>
    </source>
</evidence>
<dbReference type="InterPro" id="IPR036318">
    <property type="entry name" value="FAD-bd_PCMH-like_sf"/>
</dbReference>
<dbReference type="PANTHER" id="PTHR42973">
    <property type="entry name" value="BINDING OXIDOREDUCTASE, PUTATIVE (AFU_ORTHOLOGUE AFUA_1G17690)-RELATED"/>
    <property type="match status" value="1"/>
</dbReference>
<reference evidence="7" key="1">
    <citation type="submission" date="2015-05" db="EMBL/GenBank/DDBJ databases">
        <authorList>
            <person name="Fogelqvist Johan"/>
        </authorList>
    </citation>
    <scope>NUCLEOTIDE SEQUENCE [LARGE SCALE GENOMIC DNA]</scope>
</reference>
<protein>
    <recommendedName>
        <fullName evidence="5">FAD-binding PCMH-type domain-containing protein</fullName>
    </recommendedName>
</protein>
<keyword evidence="3" id="KW-0274">FAD</keyword>
<keyword evidence="2" id="KW-0285">Flavoprotein</keyword>
<evidence type="ECO:0000256" key="2">
    <source>
        <dbReference type="ARBA" id="ARBA00022630"/>
    </source>
</evidence>
<dbReference type="Pfam" id="PF01565">
    <property type="entry name" value="FAD_binding_4"/>
    <property type="match status" value="1"/>
</dbReference>
<dbReference type="InterPro" id="IPR006094">
    <property type="entry name" value="Oxid_FAD_bind_N"/>
</dbReference>
<accession>A0A0G4N4Z7</accession>
<evidence type="ECO:0000256" key="1">
    <source>
        <dbReference type="ARBA" id="ARBA00005466"/>
    </source>
</evidence>
<dbReference type="PROSITE" id="PS51387">
    <property type="entry name" value="FAD_PCMH"/>
    <property type="match status" value="1"/>
</dbReference>
<feature type="domain" description="FAD-binding PCMH-type" evidence="5">
    <location>
        <begin position="84"/>
        <end position="254"/>
    </location>
</feature>
<comment type="similarity">
    <text evidence="1">Belongs to the oxygen-dependent FAD-linked oxidoreductase family.</text>
</comment>
<dbReference type="InterPro" id="IPR016166">
    <property type="entry name" value="FAD-bd_PCMH"/>
</dbReference>
<name>A0A0G4N4Z7_VERLO</name>
<evidence type="ECO:0000313" key="6">
    <source>
        <dbReference type="EMBL" id="CRK41424.1"/>
    </source>
</evidence>
<evidence type="ECO:0000256" key="4">
    <source>
        <dbReference type="ARBA" id="ARBA00023002"/>
    </source>
</evidence>
<evidence type="ECO:0000256" key="3">
    <source>
        <dbReference type="ARBA" id="ARBA00022827"/>
    </source>
</evidence>
<dbReference type="Gene3D" id="3.40.462.20">
    <property type="match status" value="1"/>
</dbReference>
<proteinExistence type="inferred from homology"/>